<dbReference type="CDD" id="cd14723">
    <property type="entry name" value="ZIP_Ppr1"/>
    <property type="match status" value="1"/>
</dbReference>
<dbReference type="CDD" id="cd00067">
    <property type="entry name" value="GAL4"/>
    <property type="match status" value="1"/>
</dbReference>
<keyword evidence="2" id="KW-0539">Nucleus</keyword>
<name>A0A9P7VT92_9AGAR</name>
<dbReference type="PROSITE" id="PS00463">
    <property type="entry name" value="ZN2_CY6_FUNGAL_1"/>
    <property type="match status" value="1"/>
</dbReference>
<dbReference type="GO" id="GO:0006351">
    <property type="term" value="P:DNA-templated transcription"/>
    <property type="evidence" value="ECO:0007669"/>
    <property type="project" value="InterPro"/>
</dbReference>
<dbReference type="AlphaFoldDB" id="A0A9P7VT92"/>
<feature type="region of interest" description="Disordered" evidence="3">
    <location>
        <begin position="60"/>
        <end position="79"/>
    </location>
</feature>
<dbReference type="PROSITE" id="PS50048">
    <property type="entry name" value="ZN2_CY6_FUNGAL_2"/>
    <property type="match status" value="1"/>
</dbReference>
<dbReference type="SMART" id="SM00906">
    <property type="entry name" value="Fungal_trans"/>
    <property type="match status" value="1"/>
</dbReference>
<dbReference type="SUPFAM" id="SSF57701">
    <property type="entry name" value="Zn2/Cys6 DNA-binding domain"/>
    <property type="match status" value="1"/>
</dbReference>
<keyword evidence="6" id="KW-1185">Reference proteome</keyword>
<accession>A0A9P7VT92</accession>
<evidence type="ECO:0000256" key="1">
    <source>
        <dbReference type="ARBA" id="ARBA00022723"/>
    </source>
</evidence>
<dbReference type="InterPro" id="IPR050987">
    <property type="entry name" value="AtrR-like"/>
</dbReference>
<dbReference type="Pfam" id="PF00172">
    <property type="entry name" value="Zn_clus"/>
    <property type="match status" value="1"/>
</dbReference>
<dbReference type="GO" id="GO:0008270">
    <property type="term" value="F:zinc ion binding"/>
    <property type="evidence" value="ECO:0007669"/>
    <property type="project" value="InterPro"/>
</dbReference>
<dbReference type="PANTHER" id="PTHR46910">
    <property type="entry name" value="TRANSCRIPTION FACTOR PDR1"/>
    <property type="match status" value="1"/>
</dbReference>
<dbReference type="InterPro" id="IPR007219">
    <property type="entry name" value="XnlR_reg_dom"/>
</dbReference>
<organism evidence="5 6">
    <name type="scientific">Guyanagaster necrorhizus</name>
    <dbReference type="NCBI Taxonomy" id="856835"/>
    <lineage>
        <taxon>Eukaryota</taxon>
        <taxon>Fungi</taxon>
        <taxon>Dikarya</taxon>
        <taxon>Basidiomycota</taxon>
        <taxon>Agaricomycotina</taxon>
        <taxon>Agaricomycetes</taxon>
        <taxon>Agaricomycetidae</taxon>
        <taxon>Agaricales</taxon>
        <taxon>Marasmiineae</taxon>
        <taxon>Physalacriaceae</taxon>
        <taxon>Guyanagaster</taxon>
    </lineage>
</organism>
<dbReference type="EMBL" id="MU250533">
    <property type="protein sequence ID" value="KAG7447076.1"/>
    <property type="molecule type" value="Genomic_DNA"/>
</dbReference>
<evidence type="ECO:0000313" key="5">
    <source>
        <dbReference type="EMBL" id="KAG7447076.1"/>
    </source>
</evidence>
<dbReference type="OrthoDB" id="4456959at2759"/>
<dbReference type="InterPro" id="IPR001138">
    <property type="entry name" value="Zn2Cys6_DnaBD"/>
</dbReference>
<comment type="caution">
    <text evidence="5">The sequence shown here is derived from an EMBL/GenBank/DDBJ whole genome shotgun (WGS) entry which is preliminary data.</text>
</comment>
<feature type="domain" description="Zn(2)-C6 fungal-type" evidence="4">
    <location>
        <begin position="18"/>
        <end position="51"/>
    </location>
</feature>
<dbReference type="RefSeq" id="XP_043040576.1">
    <property type="nucleotide sequence ID" value="XM_043178240.1"/>
</dbReference>
<dbReference type="GeneID" id="66100527"/>
<gene>
    <name evidence="5" type="ORF">BT62DRAFT_101750</name>
</gene>
<proteinExistence type="predicted"/>
<dbReference type="PANTHER" id="PTHR46910:SF38">
    <property type="entry name" value="ZN(2)-C6 FUNGAL-TYPE DOMAIN-CONTAINING PROTEIN"/>
    <property type="match status" value="1"/>
</dbReference>
<evidence type="ECO:0000313" key="6">
    <source>
        <dbReference type="Proteomes" id="UP000812287"/>
    </source>
</evidence>
<reference evidence="5" key="1">
    <citation type="submission" date="2020-11" db="EMBL/GenBank/DDBJ databases">
        <title>Adaptations for nitrogen fixation in a non-lichenized fungal sporocarp promotes dispersal by wood-feeding termites.</title>
        <authorList>
            <consortium name="DOE Joint Genome Institute"/>
            <person name="Koch R.A."/>
            <person name="Yoon G."/>
            <person name="Arayal U."/>
            <person name="Lail K."/>
            <person name="Amirebrahimi M."/>
            <person name="Labutti K."/>
            <person name="Lipzen A."/>
            <person name="Riley R."/>
            <person name="Barry K."/>
            <person name="Henrissat B."/>
            <person name="Grigoriev I.V."/>
            <person name="Herr J.R."/>
            <person name="Aime M.C."/>
        </authorList>
    </citation>
    <scope>NUCLEOTIDE SEQUENCE</scope>
    <source>
        <strain evidence="5">MCA 3950</strain>
    </source>
</reference>
<sequence>MNHDTQVIPAKKRRLAGACDRCRRKKVKCDSSTTLGNRCSNCVAFDAECTHGDLIKKRGPKPMYTQESLPAASHTERDGSDISYVQHLERRVNQLESTLKELNPDVELPEAAAGRDISPDYMPIYSYASTSRRSSESLEPAQPEDDFSHPDLVENMKNMSIREGKHFSERYFGPSSTFSLLTSVLSIKKKYTGSDNTMQLKDYFSLQPWERATADAETPRYIYPDNDLIRSLVAIYFETINPIFPILHRPTFEKHVDEGLHFRDYNFGAALLLVLAVASRYSDDPRVLAHPSSKLSSGWRFFEQVRIFKNAIYTPPSLYELQFAVLGAIYSIGTSIPDFNWTMIGIGLRSAIEIGLHRRKPEGHKLTVDDELKKRSFWALTIFDRLISIYFGRPTMVHEEDFDLERPIECDDEYWEIAPDGQVQFHQPAAKPSKISFFIASIRLSEIISFVVKTLYSIKKGQEMLGLTGKGWEQRIVADVDSSLNAWVDSIPDHLRWDPKRENREFLYQSAALYSIYYMLQILIHRPFLHTDSPLSIPSLVICTNAARSCSRILEVHMTRMKTVTPHIIMGAFTSGAVLAMNIWSGKRAGHASNAKDLAGFDLCLAIFKDAADTWNVAGRSLTLFKLMAAVESAKSLDDSTVPPTRPEERATPVPVASLWSLYDTVPSVTRLQGVQPFVEQPSSDTYTASQLDLGLPFDWKNEANEANLGFSTSPQPPFLNMESGLSGELSNSTIDMWTGAPLGFSLSEWNAYIANMAPGNNGQP</sequence>
<dbReference type="InterPro" id="IPR036864">
    <property type="entry name" value="Zn2-C6_fun-type_DNA-bd_sf"/>
</dbReference>
<dbReference type="Pfam" id="PF04082">
    <property type="entry name" value="Fungal_trans"/>
    <property type="match status" value="1"/>
</dbReference>
<dbReference type="GO" id="GO:0003677">
    <property type="term" value="F:DNA binding"/>
    <property type="evidence" value="ECO:0007669"/>
    <property type="project" value="InterPro"/>
</dbReference>
<dbReference type="GO" id="GO:0000981">
    <property type="term" value="F:DNA-binding transcription factor activity, RNA polymerase II-specific"/>
    <property type="evidence" value="ECO:0007669"/>
    <property type="project" value="InterPro"/>
</dbReference>
<dbReference type="Proteomes" id="UP000812287">
    <property type="component" value="Unassembled WGS sequence"/>
</dbReference>
<protein>
    <recommendedName>
        <fullName evidence="4">Zn(2)-C6 fungal-type domain-containing protein</fullName>
    </recommendedName>
</protein>
<keyword evidence="1" id="KW-0479">Metal-binding</keyword>
<evidence type="ECO:0000256" key="3">
    <source>
        <dbReference type="SAM" id="MobiDB-lite"/>
    </source>
</evidence>
<dbReference type="Gene3D" id="4.10.240.10">
    <property type="entry name" value="Zn(2)-C6 fungal-type DNA-binding domain"/>
    <property type="match status" value="1"/>
</dbReference>
<dbReference type="CDD" id="cd12148">
    <property type="entry name" value="fungal_TF_MHR"/>
    <property type="match status" value="1"/>
</dbReference>
<evidence type="ECO:0000259" key="4">
    <source>
        <dbReference type="PROSITE" id="PS50048"/>
    </source>
</evidence>
<evidence type="ECO:0000256" key="2">
    <source>
        <dbReference type="ARBA" id="ARBA00023242"/>
    </source>
</evidence>
<dbReference type="SMART" id="SM00066">
    <property type="entry name" value="GAL4"/>
    <property type="match status" value="1"/>
</dbReference>